<comment type="caution">
    <text evidence="1">The sequence shown here is derived from an EMBL/GenBank/DDBJ whole genome shotgun (WGS) entry which is preliminary data.</text>
</comment>
<accession>A0ACC0P3C1</accession>
<evidence type="ECO:0000313" key="2">
    <source>
        <dbReference type="Proteomes" id="UP001062846"/>
    </source>
</evidence>
<organism evidence="1 2">
    <name type="scientific">Rhododendron molle</name>
    <name type="common">Chinese azalea</name>
    <name type="synonym">Azalea mollis</name>
    <dbReference type="NCBI Taxonomy" id="49168"/>
    <lineage>
        <taxon>Eukaryota</taxon>
        <taxon>Viridiplantae</taxon>
        <taxon>Streptophyta</taxon>
        <taxon>Embryophyta</taxon>
        <taxon>Tracheophyta</taxon>
        <taxon>Spermatophyta</taxon>
        <taxon>Magnoliopsida</taxon>
        <taxon>eudicotyledons</taxon>
        <taxon>Gunneridae</taxon>
        <taxon>Pentapetalae</taxon>
        <taxon>asterids</taxon>
        <taxon>Ericales</taxon>
        <taxon>Ericaceae</taxon>
        <taxon>Ericoideae</taxon>
        <taxon>Rhodoreae</taxon>
        <taxon>Rhododendron</taxon>
    </lineage>
</organism>
<dbReference type="Proteomes" id="UP001062846">
    <property type="component" value="Chromosome 4"/>
</dbReference>
<protein>
    <submittedName>
        <fullName evidence="1">Uncharacterized protein</fullName>
    </submittedName>
</protein>
<reference evidence="1" key="1">
    <citation type="submission" date="2022-02" db="EMBL/GenBank/DDBJ databases">
        <title>Plant Genome Project.</title>
        <authorList>
            <person name="Zhang R.-G."/>
        </authorList>
    </citation>
    <scope>NUCLEOTIDE SEQUENCE</scope>
    <source>
        <strain evidence="1">AT1</strain>
    </source>
</reference>
<gene>
    <name evidence="1" type="ORF">RHMOL_Rhmol04G0233300</name>
</gene>
<dbReference type="EMBL" id="CM046391">
    <property type="protein sequence ID" value="KAI8560148.1"/>
    <property type="molecule type" value="Genomic_DNA"/>
</dbReference>
<name>A0ACC0P3C1_RHOML</name>
<evidence type="ECO:0000313" key="1">
    <source>
        <dbReference type="EMBL" id="KAI8560148.1"/>
    </source>
</evidence>
<proteinExistence type="predicted"/>
<keyword evidence="2" id="KW-1185">Reference proteome</keyword>
<sequence length="242" mass="28407">MCQNLQHLCIFKYGLDEGPIKGLPFHPVYPFLTQFEVSYHNVFYFKKEAYLLLWYLVDLYTISVCFNKSAVLVYLAHAAFNQVHPPEDFFLKFLLLFGNIPFWQQKIRSIPSNVDEDLQFAFWTSRNNRSLPNPDGSITWRKEYHTIFLAAYTESQRPQINNGNYLVMTQMLCSLNGLTPAEVPSSLLHYESANWKFNDTYPEEWRQNIRYLLQQYHLTDRTEDYSGGTGSDDSEATINYSE</sequence>